<comment type="caution">
    <text evidence="3">The sequence shown here is derived from an EMBL/GenBank/DDBJ whole genome shotgun (WGS) entry which is preliminary data.</text>
</comment>
<dbReference type="SMART" id="SM00966">
    <property type="entry name" value="SpoVT_AbrB"/>
    <property type="match status" value="1"/>
</dbReference>
<evidence type="ECO:0000313" key="3">
    <source>
        <dbReference type="EMBL" id="MEX4007641.1"/>
    </source>
</evidence>
<proteinExistence type="predicted"/>
<dbReference type="GO" id="GO:0003677">
    <property type="term" value="F:DNA binding"/>
    <property type="evidence" value="ECO:0007669"/>
    <property type="project" value="UniProtKB-KW"/>
</dbReference>
<dbReference type="PROSITE" id="PS51740">
    <property type="entry name" value="SPOVT_ABRB"/>
    <property type="match status" value="1"/>
</dbReference>
<dbReference type="NCBIfam" id="TIGR01439">
    <property type="entry name" value="lp_hng_hel_AbrB"/>
    <property type="match status" value="1"/>
</dbReference>
<keyword evidence="4" id="KW-1185">Reference proteome</keyword>
<sequence length="94" mass="10577">MNARAKISSKGQIVVPKAVRDELGLGEGSEVEFIRKGKGFFVQPVEKLDPRFPPQPRGAFLKHVLKVDRPFPTDAEIDRAMMAEAARRFDATRR</sequence>
<evidence type="ECO:0000259" key="2">
    <source>
        <dbReference type="PROSITE" id="PS51740"/>
    </source>
</evidence>
<dbReference type="Pfam" id="PF04014">
    <property type="entry name" value="MazE_antitoxin"/>
    <property type="match status" value="1"/>
</dbReference>
<evidence type="ECO:0000256" key="1">
    <source>
        <dbReference type="PROSITE-ProRule" id="PRU01076"/>
    </source>
</evidence>
<accession>A0ABV3WSJ0</accession>
<keyword evidence="1 3" id="KW-0238">DNA-binding</keyword>
<gene>
    <name evidence="3" type="ORF">V1479_10030</name>
</gene>
<evidence type="ECO:0000313" key="4">
    <source>
        <dbReference type="Proteomes" id="UP001559025"/>
    </source>
</evidence>
<protein>
    <submittedName>
        <fullName evidence="3">AbrB/MazE/SpoVT family DNA-binding domain-containing protein</fullName>
    </submittedName>
</protein>
<dbReference type="Gene3D" id="2.10.260.10">
    <property type="match status" value="1"/>
</dbReference>
<organism evidence="3 4">
    <name type="scientific">Neoaquamicrobium sediminum</name>
    <dbReference type="NCBI Taxonomy" id="1849104"/>
    <lineage>
        <taxon>Bacteria</taxon>
        <taxon>Pseudomonadati</taxon>
        <taxon>Pseudomonadota</taxon>
        <taxon>Alphaproteobacteria</taxon>
        <taxon>Hyphomicrobiales</taxon>
        <taxon>Phyllobacteriaceae</taxon>
        <taxon>Neoaquamicrobium</taxon>
    </lineage>
</organism>
<feature type="domain" description="SpoVT-AbrB" evidence="2">
    <location>
        <begin position="2"/>
        <end position="47"/>
    </location>
</feature>
<dbReference type="SUPFAM" id="SSF89447">
    <property type="entry name" value="AbrB/MazE/MraZ-like"/>
    <property type="match status" value="1"/>
</dbReference>
<reference evidence="3 4" key="1">
    <citation type="submission" date="2024-01" db="EMBL/GenBank/DDBJ databases">
        <title>New evidence supports the origin of RcGTA from prophage.</title>
        <authorList>
            <person name="Xu Y."/>
            <person name="Liu B."/>
            <person name="Chen F."/>
        </authorList>
    </citation>
    <scope>NUCLEOTIDE SEQUENCE [LARGE SCALE GENOMIC DNA]</scope>
    <source>
        <strain evidence="3 4">CBW1107-2</strain>
    </source>
</reference>
<dbReference type="EMBL" id="JAZHFV010000002">
    <property type="protein sequence ID" value="MEX4007641.1"/>
    <property type="molecule type" value="Genomic_DNA"/>
</dbReference>
<name>A0ABV3WSJ0_9HYPH</name>
<dbReference type="InterPro" id="IPR007159">
    <property type="entry name" value="SpoVT-AbrB_dom"/>
</dbReference>
<dbReference type="RefSeq" id="WP_173190590.1">
    <property type="nucleotide sequence ID" value="NZ_CBDDTD010000002.1"/>
</dbReference>
<dbReference type="InterPro" id="IPR037914">
    <property type="entry name" value="SpoVT-AbrB_sf"/>
</dbReference>
<dbReference type="Proteomes" id="UP001559025">
    <property type="component" value="Unassembled WGS sequence"/>
</dbReference>